<proteinExistence type="predicted"/>
<sequence>MSFRQKKNFPVTTITPDFPKKYFKLIVYIPFGVLEVTKIENEPFNGSLQIIEGKLYLGDRLTVFDYHQEGYLEKFLAGEYLSIDESGKLTMRSHPHLGFNVESPTGPWGEGAFTYNGESDFQLCGDNLIGFRSNCTGAFRIAIAYTEIL</sequence>
<evidence type="ECO:0000313" key="1">
    <source>
        <dbReference type="EMBL" id="KAF8004146.1"/>
    </source>
</evidence>
<dbReference type="Proteomes" id="UP000649328">
    <property type="component" value="Unassembled WGS sequence"/>
</dbReference>
<evidence type="ECO:0000313" key="2">
    <source>
        <dbReference type="Proteomes" id="UP000649328"/>
    </source>
</evidence>
<protein>
    <submittedName>
        <fullName evidence="1">Uncharacterized protein</fullName>
    </submittedName>
</protein>
<name>A0A8H7GXL6_9ASCO</name>
<gene>
    <name evidence="1" type="ORF">HF325_001594</name>
</gene>
<comment type="caution">
    <text evidence="1">The sequence shown here is derived from an EMBL/GenBank/DDBJ whole genome shotgun (WGS) entry which is preliminary data.</text>
</comment>
<organism evidence="1 2">
    <name type="scientific">Metschnikowia pulcherrima</name>
    <dbReference type="NCBI Taxonomy" id="27326"/>
    <lineage>
        <taxon>Eukaryota</taxon>
        <taxon>Fungi</taxon>
        <taxon>Dikarya</taxon>
        <taxon>Ascomycota</taxon>
        <taxon>Saccharomycotina</taxon>
        <taxon>Pichiomycetes</taxon>
        <taxon>Metschnikowiaceae</taxon>
        <taxon>Metschnikowia</taxon>
    </lineage>
</organism>
<dbReference type="OrthoDB" id="10579308at2759"/>
<accession>A0A8H7GXL6</accession>
<keyword evidence="2" id="KW-1185">Reference proteome</keyword>
<dbReference type="EMBL" id="JACBPP010000002">
    <property type="protein sequence ID" value="KAF8004146.1"/>
    <property type="molecule type" value="Genomic_DNA"/>
</dbReference>
<reference evidence="1" key="1">
    <citation type="submission" date="2020-10" db="EMBL/GenBank/DDBJ databases">
        <title>The Whole-Genome Sequence of Metschnikowia persimmonesis, a Novel Endophytic Yeast Species Isolated from Medicinal Plant Diospyros kaki Thumb.</title>
        <authorList>
            <person name="Rahmat E."/>
            <person name="Kang Y."/>
        </authorList>
    </citation>
    <scope>NUCLEOTIDE SEQUENCE</scope>
    <source>
        <strain evidence="1">KIOM G15050</strain>
    </source>
</reference>
<dbReference type="AlphaFoldDB" id="A0A8H7GXL6"/>